<reference evidence="9 10" key="1">
    <citation type="submission" date="2016-10" db="EMBL/GenBank/DDBJ databases">
        <authorList>
            <person name="de Groot N.N."/>
        </authorList>
    </citation>
    <scope>NUCLEOTIDE SEQUENCE [LARGE SCALE GENOMIC DNA]</scope>
    <source>
        <strain evidence="9 10">DSM 7343</strain>
    </source>
</reference>
<dbReference type="PANTHER" id="PTHR32309:SF13">
    <property type="entry name" value="FERRIC ENTEROBACTIN TRANSPORT PROTEIN FEPE"/>
    <property type="match status" value="1"/>
</dbReference>
<dbReference type="Pfam" id="PF13807">
    <property type="entry name" value="GNVR"/>
    <property type="match status" value="1"/>
</dbReference>
<dbReference type="InterPro" id="IPR050445">
    <property type="entry name" value="Bact_polysacc_biosynth/exp"/>
</dbReference>
<accession>A0A1H3YGM4</accession>
<dbReference type="InterPro" id="IPR032807">
    <property type="entry name" value="GNVR"/>
</dbReference>
<feature type="transmembrane region" description="Helical" evidence="6">
    <location>
        <begin position="33"/>
        <end position="53"/>
    </location>
</feature>
<feature type="transmembrane region" description="Helical" evidence="6">
    <location>
        <begin position="276"/>
        <end position="296"/>
    </location>
</feature>
<keyword evidence="10" id="KW-1185">Reference proteome</keyword>
<name>A0A1H3YGM4_9BACT</name>
<evidence type="ECO:0000256" key="3">
    <source>
        <dbReference type="ARBA" id="ARBA00022692"/>
    </source>
</evidence>
<feature type="domain" description="Polysaccharide chain length determinant N-terminal" evidence="7">
    <location>
        <begin position="17"/>
        <end position="70"/>
    </location>
</feature>
<evidence type="ECO:0000256" key="6">
    <source>
        <dbReference type="SAM" id="Phobius"/>
    </source>
</evidence>
<evidence type="ECO:0000259" key="8">
    <source>
        <dbReference type="Pfam" id="PF13807"/>
    </source>
</evidence>
<evidence type="ECO:0000256" key="1">
    <source>
        <dbReference type="ARBA" id="ARBA00004651"/>
    </source>
</evidence>
<keyword evidence="5 6" id="KW-0472">Membrane</keyword>
<sequence>MNQVGPESELEQHRTDDEIDLVELFLILWKRKWLIVVVTLLATFAAAGVSMIMPKVYAVTAILEPGKDAEGHLVENPQSIRENILGGAYHEHIAKQLNLAFEDIPEIHVTVPKSTDLIKISIETSSPEVGVSVLNELLTVISSDLRDQLEVKTQKTMNKIKLLQLDEQTLDEQLRLLDNQLVQIVSRMSELEAARSAAIASPHSDAMAVLLYSNEIKDQQIYRNDLQMKRADIQSSRRQSAIKIENEKLSLSAINSTSIHKQPLIPGQPIKPKKTLIVALGFVLGFMAGIMMAFLAEFMHKVKQQSQIVAGERILYQ</sequence>
<organism evidence="9 10">
    <name type="scientific">Desulfuromusa kysingii</name>
    <dbReference type="NCBI Taxonomy" id="37625"/>
    <lineage>
        <taxon>Bacteria</taxon>
        <taxon>Pseudomonadati</taxon>
        <taxon>Thermodesulfobacteriota</taxon>
        <taxon>Desulfuromonadia</taxon>
        <taxon>Desulfuromonadales</taxon>
        <taxon>Geopsychrobacteraceae</taxon>
        <taxon>Desulfuromusa</taxon>
    </lineage>
</organism>
<dbReference type="EMBL" id="FNQN01000003">
    <property type="protein sequence ID" value="SEA10730.1"/>
    <property type="molecule type" value="Genomic_DNA"/>
</dbReference>
<dbReference type="Pfam" id="PF02706">
    <property type="entry name" value="Wzz"/>
    <property type="match status" value="1"/>
</dbReference>
<evidence type="ECO:0000313" key="10">
    <source>
        <dbReference type="Proteomes" id="UP000199409"/>
    </source>
</evidence>
<dbReference type="GO" id="GO:0004713">
    <property type="term" value="F:protein tyrosine kinase activity"/>
    <property type="evidence" value="ECO:0007669"/>
    <property type="project" value="TreeGrafter"/>
</dbReference>
<feature type="domain" description="Tyrosine-protein kinase G-rich" evidence="8">
    <location>
        <begin position="252"/>
        <end position="295"/>
    </location>
</feature>
<dbReference type="STRING" id="37625.SAMN05660420_01233"/>
<dbReference type="InterPro" id="IPR003856">
    <property type="entry name" value="LPS_length_determ_N"/>
</dbReference>
<comment type="subcellular location">
    <subcellularLocation>
        <location evidence="1">Cell membrane</location>
        <topology evidence="1">Multi-pass membrane protein</topology>
    </subcellularLocation>
</comment>
<evidence type="ECO:0000256" key="4">
    <source>
        <dbReference type="ARBA" id="ARBA00022989"/>
    </source>
</evidence>
<protein>
    <submittedName>
        <fullName evidence="9">LPS O-antigen chain length determinant protein, WzzB/FepE family</fullName>
    </submittedName>
</protein>
<evidence type="ECO:0000256" key="5">
    <source>
        <dbReference type="ARBA" id="ARBA00023136"/>
    </source>
</evidence>
<keyword evidence="4 6" id="KW-1133">Transmembrane helix</keyword>
<keyword evidence="2" id="KW-1003">Cell membrane</keyword>
<proteinExistence type="predicted"/>
<evidence type="ECO:0000259" key="7">
    <source>
        <dbReference type="Pfam" id="PF02706"/>
    </source>
</evidence>
<evidence type="ECO:0000313" key="9">
    <source>
        <dbReference type="EMBL" id="SEA10730.1"/>
    </source>
</evidence>
<dbReference type="PANTHER" id="PTHR32309">
    <property type="entry name" value="TYROSINE-PROTEIN KINASE"/>
    <property type="match status" value="1"/>
</dbReference>
<keyword evidence="3 6" id="KW-0812">Transmembrane</keyword>
<dbReference type="RefSeq" id="WP_175498282.1">
    <property type="nucleotide sequence ID" value="NZ_FNQN01000003.1"/>
</dbReference>
<evidence type="ECO:0000256" key="2">
    <source>
        <dbReference type="ARBA" id="ARBA00022475"/>
    </source>
</evidence>
<dbReference type="Proteomes" id="UP000199409">
    <property type="component" value="Unassembled WGS sequence"/>
</dbReference>
<gene>
    <name evidence="9" type="ORF">SAMN05660420_01233</name>
</gene>
<dbReference type="AlphaFoldDB" id="A0A1H3YGM4"/>
<dbReference type="GO" id="GO:0005886">
    <property type="term" value="C:plasma membrane"/>
    <property type="evidence" value="ECO:0007669"/>
    <property type="project" value="UniProtKB-SubCell"/>
</dbReference>